<evidence type="ECO:0000313" key="3">
    <source>
        <dbReference type="Proteomes" id="UP000838412"/>
    </source>
</evidence>
<proteinExistence type="predicted"/>
<feature type="compositionally biased region" description="Low complexity" evidence="1">
    <location>
        <begin position="1"/>
        <end position="13"/>
    </location>
</feature>
<reference evidence="2" key="1">
    <citation type="submission" date="2022-01" db="EMBL/GenBank/DDBJ databases">
        <authorList>
            <person name="Braso-Vives M."/>
        </authorList>
    </citation>
    <scope>NUCLEOTIDE SEQUENCE</scope>
</reference>
<sequence length="206" mass="23123">MQNAGTYTLTTSPPTAPPPSVGLPDKAEHNKQKQTRSDPVGDKIELGRILPYPLDTSGRSQDKDSTVNQDTSCTDHPSSSNSVASAPFFHGTTPLFRRRRDVSEVCTLCTVHRVLLFRGEVFEWGVGADDWESKVAWEGHRCPSDCQILWANHVAGYSTCTREQAEQFTRDFKARYGTYNLFTNNCHHFVNRLMNYLDSGCAVMPY</sequence>
<organism evidence="2 3">
    <name type="scientific">Branchiostoma lanceolatum</name>
    <name type="common">Common lancelet</name>
    <name type="synonym">Amphioxus lanceolatum</name>
    <dbReference type="NCBI Taxonomy" id="7740"/>
    <lineage>
        <taxon>Eukaryota</taxon>
        <taxon>Metazoa</taxon>
        <taxon>Chordata</taxon>
        <taxon>Cephalochordata</taxon>
        <taxon>Leptocardii</taxon>
        <taxon>Amphioxiformes</taxon>
        <taxon>Branchiostomatidae</taxon>
        <taxon>Branchiostoma</taxon>
    </lineage>
</organism>
<dbReference type="Proteomes" id="UP000838412">
    <property type="component" value="Chromosome 8"/>
</dbReference>
<feature type="region of interest" description="Disordered" evidence="1">
    <location>
        <begin position="1"/>
        <end position="85"/>
    </location>
</feature>
<keyword evidence="3" id="KW-1185">Reference proteome</keyword>
<dbReference type="OrthoDB" id="6082640at2759"/>
<dbReference type="EMBL" id="OV696693">
    <property type="protein sequence ID" value="CAH1271867.1"/>
    <property type="molecule type" value="Genomic_DNA"/>
</dbReference>
<protein>
    <submittedName>
        <fullName evidence="2">Hypp4724 protein</fullName>
    </submittedName>
</protein>
<name>A0A8K0F218_BRALA</name>
<gene>
    <name evidence="2" type="primary">Hypp4724</name>
    <name evidence="2" type="ORF">BLAG_LOCUS23708</name>
</gene>
<evidence type="ECO:0000313" key="2">
    <source>
        <dbReference type="EMBL" id="CAH1271867.1"/>
    </source>
</evidence>
<dbReference type="Gene3D" id="3.90.1720.30">
    <property type="entry name" value="PPPDE domains"/>
    <property type="match status" value="1"/>
</dbReference>
<accession>A0A8K0F218</accession>
<dbReference type="InterPro" id="IPR042266">
    <property type="entry name" value="PPPDE_sf"/>
</dbReference>
<evidence type="ECO:0000256" key="1">
    <source>
        <dbReference type="SAM" id="MobiDB-lite"/>
    </source>
</evidence>
<feature type="compositionally biased region" description="Polar residues" evidence="1">
    <location>
        <begin position="66"/>
        <end position="84"/>
    </location>
</feature>
<feature type="compositionally biased region" description="Basic and acidic residues" evidence="1">
    <location>
        <begin position="25"/>
        <end position="46"/>
    </location>
</feature>
<dbReference type="AlphaFoldDB" id="A0A8K0F218"/>